<keyword evidence="7" id="KW-0788">Thiol protease</keyword>
<organism evidence="10 11">
    <name type="scientific">Cytospora paraplurivora</name>
    <dbReference type="NCBI Taxonomy" id="2898453"/>
    <lineage>
        <taxon>Eukaryota</taxon>
        <taxon>Fungi</taxon>
        <taxon>Dikarya</taxon>
        <taxon>Ascomycota</taxon>
        <taxon>Pezizomycotina</taxon>
        <taxon>Sordariomycetes</taxon>
        <taxon>Sordariomycetidae</taxon>
        <taxon>Diaporthales</taxon>
        <taxon>Cytosporaceae</taxon>
        <taxon>Cytospora</taxon>
    </lineage>
</organism>
<name>A0AAN9YHD6_9PEZI</name>
<dbReference type="PROSITE" id="PS50235">
    <property type="entry name" value="USP_3"/>
    <property type="match status" value="1"/>
</dbReference>
<feature type="domain" description="USP" evidence="9">
    <location>
        <begin position="227"/>
        <end position="1096"/>
    </location>
</feature>
<evidence type="ECO:0000256" key="5">
    <source>
        <dbReference type="ARBA" id="ARBA00022786"/>
    </source>
</evidence>
<evidence type="ECO:0000256" key="7">
    <source>
        <dbReference type="ARBA" id="ARBA00022807"/>
    </source>
</evidence>
<dbReference type="AlphaFoldDB" id="A0AAN9YHD6"/>
<sequence length="1134" mass="126694">MSRPEDLPRSASPLKRRAPSLPPDENTDVLDDVDMISVPASNHDTSVGDADSVQGEYQGAQEVEIDEPNAEPLAPAVTEENDPNIPGRLDSFEVDRASIEETQAGSDTEDNAPGTVARIGDDTQDQAQQKGTDNDQDSTAGKAQNQTGPSSTISEDTAESDAKTADTPATSASVEASNKPSTLTSAVAELAAGGKVKGTRSSRNSPAPSSIWTRGRQSRGDRVLGQTGLTNLGNTCYMNSALQCIRSVEELTKYFLADEHHEEVNRDNPLGHNGNVALAYGFLMKQFYKEPPPSSVTPRSFKDTVGRYAPQFSGWGQQDTQEFLGFLLDGLQEDLNRVKKKPYIEKPDSTDEMLNDPAAIRQLAAQVWDIHKKRDDSIISDLFTGLYKSTLVCPECAKVSITFDPFTNLTLPLPIQSMWFCQIKFFPLNDVPVTIKVELDKTASIKKLKEFISVRVGVPSERIVGAEEYKDKFFKIYEDSDQACAEISKDDVPNFYELEDQPTNIKRQGKRKAKALYSYNNDREDVPNWDDPMAEKLLVPVLHRLNPRSNKESRIHSLRNSENISPPHFIVLDPKEAQDEDIIRRKVLEKVATFTTWPALSDLHNAESIEKSDQDASPASFTEVDSPKDGAITANSVEGEEDMVDVSMRDAVPTRSGSQEDSEKTSTVLKEFNRRRPDFINPGVFLEGDLQNLFDISFFREDALVPTGWQATSSDRLFPRLDTRRPRPPTPSDDDMPSPSGSGTATEDSSTEEADDLPDTETEVQTRMVEEVSEEDSDTSLPDLKACYTPTWSFPTGEQEPNTLQDVNKPPNLSLRPQDTKLRGGKNGGRKKIKAHKTYSKKAQKRFNKQQHQREAARRTQSNNIMDEDPEWGSMVDGGPLVRLGEGLVVDWDPAAWDVVFGRETGRNADSAYGSPTFLSPETLKDPQLEAKIQARRMRHNKGISLDDCLNEFEKDEVLSEEDKWYCPRCKEHRRAAKKFDIWKTPDILIVHLKRFSSSGTRRDKIDAVVDFPIEGLDISHRVLEKEDGKQEIYDLIAIDDHMGGLGGGHYTAFAKNFVDGQWYKFDEPLDTFAGRTKNPQAMITSHAYLLFYRRRSDHALGGPKFDEIMRRFEPTDEDEDDDAAVNSQGSESR</sequence>
<dbReference type="InterPro" id="IPR050185">
    <property type="entry name" value="Ub_carboxyl-term_hydrolase"/>
</dbReference>
<evidence type="ECO:0000256" key="8">
    <source>
        <dbReference type="SAM" id="MobiDB-lite"/>
    </source>
</evidence>
<dbReference type="PROSITE" id="PS00973">
    <property type="entry name" value="USP_2"/>
    <property type="match status" value="1"/>
</dbReference>
<feature type="region of interest" description="Disordered" evidence="8">
    <location>
        <begin position="715"/>
        <end position="873"/>
    </location>
</feature>
<gene>
    <name evidence="10" type="ORF">SLS53_004690</name>
</gene>
<dbReference type="InterPro" id="IPR001394">
    <property type="entry name" value="Peptidase_C19_UCH"/>
</dbReference>
<feature type="compositionally biased region" description="Basic residues" evidence="8">
    <location>
        <begin position="828"/>
        <end position="851"/>
    </location>
</feature>
<dbReference type="Gene3D" id="3.90.70.10">
    <property type="entry name" value="Cysteine proteinases"/>
    <property type="match status" value="2"/>
</dbReference>
<evidence type="ECO:0000313" key="11">
    <source>
        <dbReference type="Proteomes" id="UP001320245"/>
    </source>
</evidence>
<comment type="caution">
    <text evidence="10">The sequence shown here is derived from an EMBL/GenBank/DDBJ whole genome shotgun (WGS) entry which is preliminary data.</text>
</comment>
<evidence type="ECO:0000256" key="3">
    <source>
        <dbReference type="ARBA" id="ARBA00012759"/>
    </source>
</evidence>
<comment type="catalytic activity">
    <reaction evidence="1">
        <text>Thiol-dependent hydrolysis of ester, thioester, amide, peptide and isopeptide bonds formed by the C-terminal Gly of ubiquitin (a 76-residue protein attached to proteins as an intracellular targeting signal).</text>
        <dbReference type="EC" id="3.4.19.12"/>
    </reaction>
</comment>
<feature type="compositionally biased region" description="Polar residues" evidence="8">
    <location>
        <begin position="790"/>
        <end position="806"/>
    </location>
</feature>
<dbReference type="InterPro" id="IPR038765">
    <property type="entry name" value="Papain-like_cys_pep_sf"/>
</dbReference>
<dbReference type="InterPro" id="IPR028889">
    <property type="entry name" value="USP"/>
</dbReference>
<keyword evidence="4" id="KW-0645">Protease</keyword>
<dbReference type="PANTHER" id="PTHR21646:SF24">
    <property type="entry name" value="UBIQUITIN CARBOXYL-TERMINAL HYDROLASE"/>
    <property type="match status" value="1"/>
</dbReference>
<dbReference type="PANTHER" id="PTHR21646">
    <property type="entry name" value="UBIQUITIN CARBOXYL-TERMINAL HYDROLASE"/>
    <property type="match status" value="1"/>
</dbReference>
<keyword evidence="5" id="KW-0833">Ubl conjugation pathway</keyword>
<feature type="compositionally biased region" description="Polar residues" evidence="8">
    <location>
        <begin position="199"/>
        <end position="212"/>
    </location>
</feature>
<comment type="similarity">
    <text evidence="2">Belongs to the peptidase C19 family.</text>
</comment>
<evidence type="ECO:0000256" key="2">
    <source>
        <dbReference type="ARBA" id="ARBA00009085"/>
    </source>
</evidence>
<dbReference type="GO" id="GO:0006508">
    <property type="term" value="P:proteolysis"/>
    <property type="evidence" value="ECO:0007669"/>
    <property type="project" value="UniProtKB-KW"/>
</dbReference>
<dbReference type="EC" id="3.4.19.12" evidence="3"/>
<feature type="region of interest" description="Disordered" evidence="8">
    <location>
        <begin position="651"/>
        <end position="670"/>
    </location>
</feature>
<dbReference type="EMBL" id="JAJSPL020000016">
    <property type="protein sequence ID" value="KAK7742104.1"/>
    <property type="molecule type" value="Genomic_DNA"/>
</dbReference>
<evidence type="ECO:0000256" key="6">
    <source>
        <dbReference type="ARBA" id="ARBA00022801"/>
    </source>
</evidence>
<proteinExistence type="inferred from homology"/>
<feature type="compositionally biased region" description="Basic and acidic residues" evidence="8">
    <location>
        <begin position="90"/>
        <end position="99"/>
    </location>
</feature>
<evidence type="ECO:0000259" key="9">
    <source>
        <dbReference type="PROSITE" id="PS50235"/>
    </source>
</evidence>
<accession>A0AAN9YHD6</accession>
<dbReference type="GO" id="GO:0004843">
    <property type="term" value="F:cysteine-type deubiquitinase activity"/>
    <property type="evidence" value="ECO:0007669"/>
    <property type="project" value="UniProtKB-EC"/>
</dbReference>
<feature type="compositionally biased region" description="Polar residues" evidence="8">
    <location>
        <begin position="167"/>
        <end position="185"/>
    </location>
</feature>
<dbReference type="Proteomes" id="UP001320245">
    <property type="component" value="Unassembled WGS sequence"/>
</dbReference>
<feature type="compositionally biased region" description="Acidic residues" evidence="8">
    <location>
        <begin position="25"/>
        <end position="34"/>
    </location>
</feature>
<evidence type="ECO:0000256" key="1">
    <source>
        <dbReference type="ARBA" id="ARBA00000707"/>
    </source>
</evidence>
<dbReference type="Pfam" id="PF00443">
    <property type="entry name" value="UCH"/>
    <property type="match status" value="1"/>
</dbReference>
<evidence type="ECO:0000256" key="4">
    <source>
        <dbReference type="ARBA" id="ARBA00022670"/>
    </source>
</evidence>
<reference evidence="10 11" key="1">
    <citation type="journal article" date="2023" name="PLoS ONE">
        <title>Cytospora paraplurivora sp. nov. isolated from orchards with fruit tree decline syndrome in Ontario, Canada.</title>
        <authorList>
            <person name="Ilyukhin E."/>
            <person name="Nguyen H.D.T."/>
            <person name="Castle A.J."/>
            <person name="Ellouze W."/>
        </authorList>
    </citation>
    <scope>NUCLEOTIDE SEQUENCE [LARGE SCALE GENOMIC DNA]</scope>
    <source>
        <strain evidence="10 11">FDS-564</strain>
    </source>
</reference>
<dbReference type="SUPFAM" id="SSF54001">
    <property type="entry name" value="Cysteine proteinases"/>
    <property type="match status" value="1"/>
</dbReference>
<dbReference type="GO" id="GO:0016579">
    <property type="term" value="P:protein deubiquitination"/>
    <property type="evidence" value="ECO:0007669"/>
    <property type="project" value="InterPro"/>
</dbReference>
<dbReference type="PROSITE" id="PS00972">
    <property type="entry name" value="USP_1"/>
    <property type="match status" value="1"/>
</dbReference>
<keyword evidence="11" id="KW-1185">Reference proteome</keyword>
<evidence type="ECO:0000313" key="10">
    <source>
        <dbReference type="EMBL" id="KAK7742104.1"/>
    </source>
</evidence>
<feature type="region of interest" description="Disordered" evidence="8">
    <location>
        <begin position="1113"/>
        <end position="1134"/>
    </location>
</feature>
<dbReference type="InterPro" id="IPR018200">
    <property type="entry name" value="USP_CS"/>
</dbReference>
<keyword evidence="6" id="KW-0378">Hydrolase</keyword>
<feature type="region of interest" description="Disordered" evidence="8">
    <location>
        <begin position="608"/>
        <end position="645"/>
    </location>
</feature>
<feature type="compositionally biased region" description="Acidic residues" evidence="8">
    <location>
        <begin position="749"/>
        <end position="762"/>
    </location>
</feature>
<feature type="compositionally biased region" description="Polar residues" evidence="8">
    <location>
        <begin position="125"/>
        <end position="155"/>
    </location>
</feature>
<protein>
    <recommendedName>
        <fullName evidence="3">ubiquitinyl hydrolase 1</fullName>
        <ecNumber evidence="3">3.4.19.12</ecNumber>
    </recommendedName>
</protein>
<dbReference type="CDD" id="cd02674">
    <property type="entry name" value="Peptidase_C19R"/>
    <property type="match status" value="1"/>
</dbReference>
<feature type="region of interest" description="Disordered" evidence="8">
    <location>
        <begin position="1"/>
        <end position="219"/>
    </location>
</feature>